<comment type="caution">
    <text evidence="2">The sequence shown here is derived from an EMBL/GenBank/DDBJ whole genome shotgun (WGS) entry which is preliminary data.</text>
</comment>
<evidence type="ECO:0000313" key="2">
    <source>
        <dbReference type="EMBL" id="MEX1669131.1"/>
    </source>
</evidence>
<dbReference type="Pfam" id="PF01844">
    <property type="entry name" value="HNH"/>
    <property type="match status" value="1"/>
</dbReference>
<organism evidence="2 3">
    <name type="scientific">Zhongshania guokunii</name>
    <dbReference type="NCBI Taxonomy" id="641783"/>
    <lineage>
        <taxon>Bacteria</taxon>
        <taxon>Pseudomonadati</taxon>
        <taxon>Pseudomonadota</taxon>
        <taxon>Gammaproteobacteria</taxon>
        <taxon>Cellvibrionales</taxon>
        <taxon>Spongiibacteraceae</taxon>
        <taxon>Zhongshania</taxon>
    </lineage>
</organism>
<proteinExistence type="predicted"/>
<dbReference type="InterPro" id="IPR003615">
    <property type="entry name" value="HNH_nuc"/>
</dbReference>
<reference evidence="2 3" key="1">
    <citation type="journal article" date="2011" name="Int. J. Syst. Evol. Microbiol.">
        <title>Zhongshania antarctica gen. nov., sp. nov. and Zhongshania guokunii sp. nov., gammaproteobacteria respectively isolated from coastal attached (fast) ice and surface seawater of the Antarctic.</title>
        <authorList>
            <person name="Li H.J."/>
            <person name="Zhang X.Y."/>
            <person name="Chen C.X."/>
            <person name="Zhang Y.J."/>
            <person name="Gao Z.M."/>
            <person name="Yu Y."/>
            <person name="Chen X.L."/>
            <person name="Chen B."/>
            <person name="Zhang Y.Z."/>
        </authorList>
    </citation>
    <scope>NUCLEOTIDE SEQUENCE [LARGE SCALE GENOMIC DNA]</scope>
    <source>
        <strain evidence="2 3">ZS6-22T</strain>
    </source>
</reference>
<protein>
    <submittedName>
        <fullName evidence="2">HNH endonuclease</fullName>
    </submittedName>
</protein>
<dbReference type="GO" id="GO:0004519">
    <property type="term" value="F:endonuclease activity"/>
    <property type="evidence" value="ECO:0007669"/>
    <property type="project" value="UniProtKB-KW"/>
</dbReference>
<sequence>MPAKNPRWCGRCKAIHQGACPQNKAFERKRVGATSGRGGSKWRSKRQRIFERDNYLCQIHLERGELEPVALHGARHGVCDHIIPIAEGGTESDSNLQTICQSCDKAKTNAEAQRGRGGSKPRGAFD</sequence>
<evidence type="ECO:0000259" key="1">
    <source>
        <dbReference type="SMART" id="SM00507"/>
    </source>
</evidence>
<dbReference type="InterPro" id="IPR002711">
    <property type="entry name" value="HNH"/>
</dbReference>
<evidence type="ECO:0000313" key="3">
    <source>
        <dbReference type="Proteomes" id="UP001557485"/>
    </source>
</evidence>
<dbReference type="CDD" id="cd00085">
    <property type="entry name" value="HNHc"/>
    <property type="match status" value="1"/>
</dbReference>
<dbReference type="RefSeq" id="WP_368381402.1">
    <property type="nucleotide sequence ID" value="NZ_JBFRYA010000007.1"/>
</dbReference>
<accession>A0ABV3U6P6</accession>
<name>A0ABV3U6P6_9GAMM</name>
<dbReference type="Gene3D" id="1.10.30.50">
    <property type="match status" value="1"/>
</dbReference>
<keyword evidence="2" id="KW-0540">Nuclease</keyword>
<dbReference type="SMART" id="SM00507">
    <property type="entry name" value="HNHc"/>
    <property type="match status" value="1"/>
</dbReference>
<keyword evidence="2" id="KW-0378">Hydrolase</keyword>
<dbReference type="EMBL" id="JBFRYA010000007">
    <property type="protein sequence ID" value="MEX1669131.1"/>
    <property type="molecule type" value="Genomic_DNA"/>
</dbReference>
<gene>
    <name evidence="2" type="ORF">AB4876_09420</name>
</gene>
<dbReference type="Proteomes" id="UP001557485">
    <property type="component" value="Unassembled WGS sequence"/>
</dbReference>
<feature type="domain" description="HNH nuclease" evidence="1">
    <location>
        <begin position="44"/>
        <end position="105"/>
    </location>
</feature>
<keyword evidence="3" id="KW-1185">Reference proteome</keyword>
<keyword evidence="2" id="KW-0255">Endonuclease</keyword>